<evidence type="ECO:0000256" key="3">
    <source>
        <dbReference type="ARBA" id="ARBA00004721"/>
    </source>
</evidence>
<dbReference type="InterPro" id="IPR002401">
    <property type="entry name" value="Cyt_P450_E_grp-I"/>
</dbReference>
<dbReference type="InterPro" id="IPR001128">
    <property type="entry name" value="Cyt_P450"/>
</dbReference>
<keyword evidence="12" id="KW-0472">Membrane</keyword>
<dbReference type="InterPro" id="IPR036396">
    <property type="entry name" value="Cyt_P450_sf"/>
</dbReference>
<organism evidence="13 14">
    <name type="scientific">Armillaria luteobubalina</name>
    <dbReference type="NCBI Taxonomy" id="153913"/>
    <lineage>
        <taxon>Eukaryota</taxon>
        <taxon>Fungi</taxon>
        <taxon>Dikarya</taxon>
        <taxon>Basidiomycota</taxon>
        <taxon>Agaricomycotina</taxon>
        <taxon>Agaricomycetes</taxon>
        <taxon>Agaricomycetidae</taxon>
        <taxon>Agaricales</taxon>
        <taxon>Marasmiineae</taxon>
        <taxon>Physalacriaceae</taxon>
        <taxon>Armillaria</taxon>
    </lineage>
</organism>
<comment type="pathway">
    <text evidence="3">Secondary metabolite biosynthesis; terpenoid biosynthesis.</text>
</comment>
<evidence type="ECO:0000313" key="13">
    <source>
        <dbReference type="EMBL" id="KAK0493425.1"/>
    </source>
</evidence>
<accession>A0AA39UUI7</accession>
<dbReference type="InterPro" id="IPR050121">
    <property type="entry name" value="Cytochrome_P450_monoxygenase"/>
</dbReference>
<dbReference type="EMBL" id="JAUEPU010000025">
    <property type="protein sequence ID" value="KAK0493425.1"/>
    <property type="molecule type" value="Genomic_DNA"/>
</dbReference>
<dbReference type="AlphaFoldDB" id="A0AA39UUI7"/>
<dbReference type="GO" id="GO:0005506">
    <property type="term" value="F:iron ion binding"/>
    <property type="evidence" value="ECO:0007669"/>
    <property type="project" value="InterPro"/>
</dbReference>
<keyword evidence="6" id="KW-0812">Transmembrane</keyword>
<dbReference type="Pfam" id="PF00067">
    <property type="entry name" value="p450"/>
    <property type="match status" value="1"/>
</dbReference>
<evidence type="ECO:0000256" key="9">
    <source>
        <dbReference type="ARBA" id="ARBA00023002"/>
    </source>
</evidence>
<evidence type="ECO:0000256" key="12">
    <source>
        <dbReference type="ARBA" id="ARBA00023136"/>
    </source>
</evidence>
<keyword evidence="14" id="KW-1185">Reference proteome</keyword>
<keyword evidence="10" id="KW-0408">Iron</keyword>
<evidence type="ECO:0000256" key="1">
    <source>
        <dbReference type="ARBA" id="ARBA00001971"/>
    </source>
</evidence>
<comment type="caution">
    <text evidence="13">The sequence shown here is derived from an EMBL/GenBank/DDBJ whole genome shotgun (WGS) entry which is preliminary data.</text>
</comment>
<evidence type="ECO:0000313" key="14">
    <source>
        <dbReference type="Proteomes" id="UP001175228"/>
    </source>
</evidence>
<dbReference type="GO" id="GO:0020037">
    <property type="term" value="F:heme binding"/>
    <property type="evidence" value="ECO:0007669"/>
    <property type="project" value="InterPro"/>
</dbReference>
<evidence type="ECO:0000256" key="4">
    <source>
        <dbReference type="ARBA" id="ARBA00010617"/>
    </source>
</evidence>
<dbReference type="GO" id="GO:0004497">
    <property type="term" value="F:monooxygenase activity"/>
    <property type="evidence" value="ECO:0007669"/>
    <property type="project" value="UniProtKB-KW"/>
</dbReference>
<evidence type="ECO:0000256" key="10">
    <source>
        <dbReference type="ARBA" id="ARBA00023004"/>
    </source>
</evidence>
<sequence>MNAAFSHSQLQTLQLRFQDNSAKLVSVVKDYLDTGVTVFNVLDWTGKAAMDIIGQTAFHYDFCSLDKKKNELRDALATLFVVSQSNPSSLELMFMSLIRLLPDTLLKFLKLVSTRETRHLSNVGNMLKQVTRKAFSQGMGDGDEGKTDLIEVLEPFQGRARATGQMDDNEVKAQLGQAFLSGISNLLDVFLQCSTFVFAGHETIALTLGWLLYELAAHPEDQNKIREEISRGQLQNSKLSSTEYDSMSFLNTTIKEALRLHSMVPTLMRTTVQDECFPLSEPIIAKDGKILKYIPIPKGQILLCSIYMYNRLPSIWGSEAVAYYAIRFGNAFMHWVKTSSWQFAIMEMQVILVDLLKHFEFSLPEGMNVLEFPAGPVTVPVVEGKASQGSQVPLHVSFLG</sequence>
<evidence type="ECO:0000256" key="7">
    <source>
        <dbReference type="ARBA" id="ARBA00022723"/>
    </source>
</evidence>
<keyword evidence="5" id="KW-0349">Heme</keyword>
<keyword evidence="11" id="KW-0503">Monooxygenase</keyword>
<gene>
    <name evidence="13" type="ORF">EDD18DRAFT_1464914</name>
</gene>
<keyword evidence="7" id="KW-0479">Metal-binding</keyword>
<evidence type="ECO:0000256" key="2">
    <source>
        <dbReference type="ARBA" id="ARBA00004370"/>
    </source>
</evidence>
<comment type="subcellular location">
    <subcellularLocation>
        <location evidence="2">Membrane</location>
    </subcellularLocation>
</comment>
<comment type="similarity">
    <text evidence="4">Belongs to the cytochrome P450 family.</text>
</comment>
<evidence type="ECO:0000256" key="11">
    <source>
        <dbReference type="ARBA" id="ARBA00023033"/>
    </source>
</evidence>
<name>A0AA39UUI7_9AGAR</name>
<evidence type="ECO:0000256" key="5">
    <source>
        <dbReference type="ARBA" id="ARBA00022617"/>
    </source>
</evidence>
<dbReference type="SUPFAM" id="SSF48264">
    <property type="entry name" value="Cytochrome P450"/>
    <property type="match status" value="1"/>
</dbReference>
<keyword evidence="9" id="KW-0560">Oxidoreductase</keyword>
<dbReference type="Gene3D" id="1.10.630.10">
    <property type="entry name" value="Cytochrome P450"/>
    <property type="match status" value="1"/>
</dbReference>
<evidence type="ECO:0000256" key="8">
    <source>
        <dbReference type="ARBA" id="ARBA00022989"/>
    </source>
</evidence>
<reference evidence="13" key="1">
    <citation type="submission" date="2023-06" db="EMBL/GenBank/DDBJ databases">
        <authorList>
            <consortium name="Lawrence Berkeley National Laboratory"/>
            <person name="Ahrendt S."/>
            <person name="Sahu N."/>
            <person name="Indic B."/>
            <person name="Wong-Bajracharya J."/>
            <person name="Merenyi Z."/>
            <person name="Ke H.-M."/>
            <person name="Monk M."/>
            <person name="Kocsube S."/>
            <person name="Drula E."/>
            <person name="Lipzen A."/>
            <person name="Balint B."/>
            <person name="Henrissat B."/>
            <person name="Andreopoulos B."/>
            <person name="Martin F.M."/>
            <person name="Harder C.B."/>
            <person name="Rigling D."/>
            <person name="Ford K.L."/>
            <person name="Foster G.D."/>
            <person name="Pangilinan J."/>
            <person name="Papanicolaou A."/>
            <person name="Barry K."/>
            <person name="LaButti K."/>
            <person name="Viragh M."/>
            <person name="Koriabine M."/>
            <person name="Yan M."/>
            <person name="Riley R."/>
            <person name="Champramary S."/>
            <person name="Plett K.L."/>
            <person name="Tsai I.J."/>
            <person name="Slot J."/>
            <person name="Sipos G."/>
            <person name="Plett J."/>
            <person name="Nagy L.G."/>
            <person name="Grigoriev I.V."/>
        </authorList>
    </citation>
    <scope>NUCLEOTIDE SEQUENCE</scope>
    <source>
        <strain evidence="13">HWK02</strain>
    </source>
</reference>
<dbReference type="PRINTS" id="PR00463">
    <property type="entry name" value="EP450I"/>
</dbReference>
<keyword evidence="8" id="KW-1133">Transmembrane helix</keyword>
<dbReference type="GO" id="GO:0016020">
    <property type="term" value="C:membrane"/>
    <property type="evidence" value="ECO:0007669"/>
    <property type="project" value="UniProtKB-SubCell"/>
</dbReference>
<dbReference type="GO" id="GO:0016705">
    <property type="term" value="F:oxidoreductase activity, acting on paired donors, with incorporation or reduction of molecular oxygen"/>
    <property type="evidence" value="ECO:0007669"/>
    <property type="project" value="InterPro"/>
</dbReference>
<evidence type="ECO:0000256" key="6">
    <source>
        <dbReference type="ARBA" id="ARBA00022692"/>
    </source>
</evidence>
<proteinExistence type="inferred from homology"/>
<dbReference type="Proteomes" id="UP001175228">
    <property type="component" value="Unassembled WGS sequence"/>
</dbReference>
<dbReference type="PANTHER" id="PTHR24305">
    <property type="entry name" value="CYTOCHROME P450"/>
    <property type="match status" value="1"/>
</dbReference>
<protein>
    <submittedName>
        <fullName evidence="13">Cytochrome P450</fullName>
    </submittedName>
</protein>
<dbReference type="PANTHER" id="PTHR24305:SF166">
    <property type="entry name" value="CYTOCHROME P450 12A4, MITOCHONDRIAL-RELATED"/>
    <property type="match status" value="1"/>
</dbReference>
<comment type="cofactor">
    <cofactor evidence="1">
        <name>heme</name>
        <dbReference type="ChEBI" id="CHEBI:30413"/>
    </cofactor>
</comment>